<comment type="caution">
    <text evidence="2">The sequence shown here is derived from an EMBL/GenBank/DDBJ whole genome shotgun (WGS) entry which is preliminary data.</text>
</comment>
<evidence type="ECO:0000313" key="2">
    <source>
        <dbReference type="EMBL" id="KKW21568.1"/>
    </source>
</evidence>
<protein>
    <recommendedName>
        <fullName evidence="1">Transglycosylase SLT domain-containing protein</fullName>
    </recommendedName>
</protein>
<dbReference type="AlphaFoldDB" id="A0A0G1WRT8"/>
<dbReference type="Proteomes" id="UP000034201">
    <property type="component" value="Unassembled WGS sequence"/>
</dbReference>
<dbReference type="EMBL" id="LCQQ01000003">
    <property type="protein sequence ID" value="KKW21568.1"/>
    <property type="molecule type" value="Genomic_DNA"/>
</dbReference>
<name>A0A0G1WRT8_9BACT</name>
<evidence type="ECO:0000313" key="3">
    <source>
        <dbReference type="Proteomes" id="UP000034201"/>
    </source>
</evidence>
<gene>
    <name evidence="2" type="ORF">UY61_C0003G0008</name>
</gene>
<evidence type="ECO:0000259" key="1">
    <source>
        <dbReference type="Pfam" id="PF01464"/>
    </source>
</evidence>
<organism evidence="2 3">
    <name type="scientific">Candidatus Adlerbacteria bacterium GW2011_GWC1_50_9</name>
    <dbReference type="NCBI Taxonomy" id="1618608"/>
    <lineage>
        <taxon>Bacteria</taxon>
        <taxon>Candidatus Adleribacteriota</taxon>
    </lineage>
</organism>
<accession>A0A0G1WRT8</accession>
<dbReference type="InterPro" id="IPR023346">
    <property type="entry name" value="Lysozyme-like_dom_sf"/>
</dbReference>
<dbReference type="Gene3D" id="1.10.530.10">
    <property type="match status" value="1"/>
</dbReference>
<proteinExistence type="predicted"/>
<reference evidence="2 3" key="1">
    <citation type="journal article" date="2015" name="Nature">
        <title>rRNA introns, odd ribosomes, and small enigmatic genomes across a large radiation of phyla.</title>
        <authorList>
            <person name="Brown C.T."/>
            <person name="Hug L.A."/>
            <person name="Thomas B.C."/>
            <person name="Sharon I."/>
            <person name="Castelle C.J."/>
            <person name="Singh A."/>
            <person name="Wilkins M.J."/>
            <person name="Williams K.H."/>
            <person name="Banfield J.F."/>
        </authorList>
    </citation>
    <scope>NUCLEOTIDE SEQUENCE [LARGE SCALE GENOMIC DNA]</scope>
</reference>
<feature type="domain" description="Transglycosylase SLT" evidence="1">
    <location>
        <begin position="73"/>
        <end position="150"/>
    </location>
</feature>
<dbReference type="InterPro" id="IPR008258">
    <property type="entry name" value="Transglycosylase_SLT_dom_1"/>
</dbReference>
<sequence>MKLIQGYRIPLGGGKTTASTHISAYLTAFILAISLLTHGEAKEATGSDTLEYSHPVPLVVATRGPKPADIRGYAEYAAENAGLAPSTIRDLIRCESEWKLDAKGDNGASHGILQFKVPTFELYTKKYELDGYDIENPFHQIDLAALMIKDGYIYHWKNCGRKLGLIK</sequence>
<dbReference type="SUPFAM" id="SSF53955">
    <property type="entry name" value="Lysozyme-like"/>
    <property type="match status" value="1"/>
</dbReference>
<dbReference type="Pfam" id="PF01464">
    <property type="entry name" value="SLT"/>
    <property type="match status" value="1"/>
</dbReference>